<keyword evidence="3" id="KW-1185">Reference proteome</keyword>
<feature type="region of interest" description="Disordered" evidence="1">
    <location>
        <begin position="1"/>
        <end position="36"/>
    </location>
</feature>
<name>A0A1I2JG89_9ACTN</name>
<evidence type="ECO:0000313" key="2">
    <source>
        <dbReference type="EMBL" id="SFF51701.1"/>
    </source>
</evidence>
<dbReference type="AlphaFoldDB" id="A0A1I2JG89"/>
<organism evidence="2 3">
    <name type="scientific">Blastococcus tunisiensis</name>
    <dbReference type="NCBI Taxonomy" id="1798228"/>
    <lineage>
        <taxon>Bacteria</taxon>
        <taxon>Bacillati</taxon>
        <taxon>Actinomycetota</taxon>
        <taxon>Actinomycetes</taxon>
        <taxon>Geodermatophilales</taxon>
        <taxon>Geodermatophilaceae</taxon>
        <taxon>Blastococcus</taxon>
    </lineage>
</organism>
<dbReference type="Proteomes" id="UP000198589">
    <property type="component" value="Unassembled WGS sequence"/>
</dbReference>
<feature type="compositionally biased region" description="Basic and acidic residues" evidence="1">
    <location>
        <begin position="7"/>
        <end position="22"/>
    </location>
</feature>
<evidence type="ECO:0000313" key="3">
    <source>
        <dbReference type="Proteomes" id="UP000198589"/>
    </source>
</evidence>
<accession>A0A1I2JG89</accession>
<dbReference type="STRING" id="1798228.SAMN05216574_115136"/>
<gene>
    <name evidence="2" type="ORF">SAMN05216574_115136</name>
</gene>
<proteinExistence type="predicted"/>
<protein>
    <submittedName>
        <fullName evidence="2">Uncharacterized protein</fullName>
    </submittedName>
</protein>
<reference evidence="3" key="1">
    <citation type="submission" date="2016-10" db="EMBL/GenBank/DDBJ databases">
        <authorList>
            <person name="Varghese N."/>
            <person name="Submissions S."/>
        </authorList>
    </citation>
    <scope>NUCLEOTIDE SEQUENCE [LARGE SCALE GENOMIC DNA]</scope>
    <source>
        <strain evidence="3">DSM 46838</strain>
    </source>
</reference>
<evidence type="ECO:0000256" key="1">
    <source>
        <dbReference type="SAM" id="MobiDB-lite"/>
    </source>
</evidence>
<dbReference type="EMBL" id="FOND01000015">
    <property type="protein sequence ID" value="SFF51701.1"/>
    <property type="molecule type" value="Genomic_DNA"/>
</dbReference>
<sequence length="36" mass="3765">MTPQGDDGVRFVRSEPPGDERSLVAGSSSCAERLAS</sequence>